<dbReference type="Gene3D" id="3.90.1150.10">
    <property type="entry name" value="Aspartate Aminotransferase, domain 1"/>
    <property type="match status" value="1"/>
</dbReference>
<name>A0AAU9IY91_9CILI</name>
<dbReference type="EC" id="2.6.1.1" evidence="8"/>
<dbReference type="InterPro" id="IPR004838">
    <property type="entry name" value="NHTrfase_class1_PyrdxlP-BS"/>
</dbReference>
<sequence length="406" mass="44501">MSGSNKFGHIQLAPPDPILGTAVAYNKDPHPNKVNLGVGAYRTNEGKPLIFQAVREAERALIEDPAVNHEYLGIDGHEGFVRLARELLLGADSPAIAEHRVASSQGISGTGSLRIGAEFLSVYLHPPCVLISEPTWGNHITIFEKVNVPVKKYPYWKLETRGIDLDGMLAALNEAPAGSVVLLHSCAHNPTGVDPTHEQWERIFEVILARDLLAFFDSAYQGFATGDLEADAWAIRSFISRGGQCLVSQSFAKNAGLYGERIGALHIVCTDSDTTERVLSQLKIVVRAMYSNPPLHGALIMAKILGDPALRENWQNELRGVAHRIIDMRRALYEGLIKLGIAGDWTHITSQIGMFSYTGLTPAQCEVMINKWHCYMLKNGRISMTGINTHNVEYVAAAIKDSLESA</sequence>
<dbReference type="GO" id="GO:0030170">
    <property type="term" value="F:pyridoxal phosphate binding"/>
    <property type="evidence" value="ECO:0007669"/>
    <property type="project" value="InterPro"/>
</dbReference>
<protein>
    <recommendedName>
        <fullName evidence="8">Aspartate aminotransferase</fullName>
        <ecNumber evidence="8">2.6.1.1</ecNumber>
    </recommendedName>
</protein>
<comment type="similarity">
    <text evidence="2">Belongs to the class-I pyridoxal-phosphate-dependent aminotransferase family.</text>
</comment>
<dbReference type="FunFam" id="3.40.640.10:FF:000066">
    <property type="entry name" value="Aspartate aminotransferase"/>
    <property type="match status" value="1"/>
</dbReference>
<evidence type="ECO:0000256" key="8">
    <source>
        <dbReference type="RuleBase" id="RU000480"/>
    </source>
</evidence>
<evidence type="ECO:0000259" key="9">
    <source>
        <dbReference type="Pfam" id="PF00155"/>
    </source>
</evidence>
<dbReference type="GO" id="GO:0006520">
    <property type="term" value="P:amino acid metabolic process"/>
    <property type="evidence" value="ECO:0007669"/>
    <property type="project" value="InterPro"/>
</dbReference>
<accession>A0AAU9IY91</accession>
<dbReference type="GO" id="GO:0005739">
    <property type="term" value="C:mitochondrion"/>
    <property type="evidence" value="ECO:0007669"/>
    <property type="project" value="TreeGrafter"/>
</dbReference>
<evidence type="ECO:0000256" key="7">
    <source>
        <dbReference type="ARBA" id="ARBA00049185"/>
    </source>
</evidence>
<dbReference type="CDD" id="cd00609">
    <property type="entry name" value="AAT_like"/>
    <property type="match status" value="1"/>
</dbReference>
<comment type="caution">
    <text evidence="10">The sequence shown here is derived from an EMBL/GenBank/DDBJ whole genome shotgun (WGS) entry which is preliminary data.</text>
</comment>
<evidence type="ECO:0000256" key="1">
    <source>
        <dbReference type="ARBA" id="ARBA00001933"/>
    </source>
</evidence>
<dbReference type="InterPro" id="IPR015424">
    <property type="entry name" value="PyrdxlP-dep_Trfase"/>
</dbReference>
<dbReference type="PRINTS" id="PR00799">
    <property type="entry name" value="TRANSAMINASE"/>
</dbReference>
<evidence type="ECO:0000256" key="2">
    <source>
        <dbReference type="ARBA" id="ARBA00007441"/>
    </source>
</evidence>
<feature type="domain" description="Aminotransferase class I/classII large" evidence="9">
    <location>
        <begin position="32"/>
        <end position="399"/>
    </location>
</feature>
<reference evidence="10" key="1">
    <citation type="submission" date="2021-09" db="EMBL/GenBank/DDBJ databases">
        <authorList>
            <consortium name="AG Swart"/>
            <person name="Singh M."/>
            <person name="Singh A."/>
            <person name="Seah K."/>
            <person name="Emmerich C."/>
        </authorList>
    </citation>
    <scope>NUCLEOTIDE SEQUENCE</scope>
    <source>
        <strain evidence="10">ATCC30299</strain>
    </source>
</reference>
<dbReference type="InterPro" id="IPR015421">
    <property type="entry name" value="PyrdxlP-dep_Trfase_major"/>
</dbReference>
<keyword evidence="11" id="KW-1185">Reference proteome</keyword>
<dbReference type="InterPro" id="IPR004839">
    <property type="entry name" value="Aminotransferase_I/II_large"/>
</dbReference>
<dbReference type="InterPro" id="IPR015422">
    <property type="entry name" value="PyrdxlP-dep_Trfase_small"/>
</dbReference>
<dbReference type="FunFam" id="3.90.1150.10:FF:000001">
    <property type="entry name" value="Aspartate aminotransferase"/>
    <property type="match status" value="1"/>
</dbReference>
<dbReference type="PANTHER" id="PTHR11879:SF22">
    <property type="entry name" value="ASPARTATE AMINOTRANSFERASE, MITOCHONDRIAL"/>
    <property type="match status" value="1"/>
</dbReference>
<dbReference type="NCBIfam" id="NF006719">
    <property type="entry name" value="PRK09257.1"/>
    <property type="match status" value="1"/>
</dbReference>
<dbReference type="SUPFAM" id="SSF53383">
    <property type="entry name" value="PLP-dependent transferases"/>
    <property type="match status" value="1"/>
</dbReference>
<dbReference type="AlphaFoldDB" id="A0AAU9IY91"/>
<dbReference type="Gene3D" id="3.40.640.10">
    <property type="entry name" value="Type I PLP-dependent aspartate aminotransferase-like (Major domain)"/>
    <property type="match status" value="1"/>
</dbReference>
<gene>
    <name evidence="10" type="ORF">BSTOLATCC_MIC15680</name>
</gene>
<dbReference type="EMBL" id="CAJZBQ010000015">
    <property type="protein sequence ID" value="CAG9316245.1"/>
    <property type="molecule type" value="Genomic_DNA"/>
</dbReference>
<evidence type="ECO:0000256" key="5">
    <source>
        <dbReference type="ARBA" id="ARBA00022679"/>
    </source>
</evidence>
<evidence type="ECO:0000313" key="11">
    <source>
        <dbReference type="Proteomes" id="UP001162131"/>
    </source>
</evidence>
<evidence type="ECO:0000313" key="10">
    <source>
        <dbReference type="EMBL" id="CAG9316245.1"/>
    </source>
</evidence>
<dbReference type="GO" id="GO:0004069">
    <property type="term" value="F:L-aspartate:2-oxoglutarate aminotransferase activity"/>
    <property type="evidence" value="ECO:0007669"/>
    <property type="project" value="UniProtKB-EC"/>
</dbReference>
<evidence type="ECO:0000256" key="6">
    <source>
        <dbReference type="ARBA" id="ARBA00022898"/>
    </source>
</evidence>
<dbReference type="InterPro" id="IPR000796">
    <property type="entry name" value="Asp_trans"/>
</dbReference>
<keyword evidence="4 8" id="KW-0032">Aminotransferase</keyword>
<dbReference type="Pfam" id="PF00155">
    <property type="entry name" value="Aminotran_1_2"/>
    <property type="match status" value="1"/>
</dbReference>
<comment type="subunit">
    <text evidence="3 8">Homodimer.</text>
</comment>
<comment type="cofactor">
    <cofactor evidence="1">
        <name>pyridoxal 5'-phosphate</name>
        <dbReference type="ChEBI" id="CHEBI:597326"/>
    </cofactor>
</comment>
<keyword evidence="5 8" id="KW-0808">Transferase</keyword>
<comment type="catalytic activity">
    <reaction evidence="7 8">
        <text>L-aspartate + 2-oxoglutarate = oxaloacetate + L-glutamate</text>
        <dbReference type="Rhea" id="RHEA:21824"/>
        <dbReference type="ChEBI" id="CHEBI:16452"/>
        <dbReference type="ChEBI" id="CHEBI:16810"/>
        <dbReference type="ChEBI" id="CHEBI:29985"/>
        <dbReference type="ChEBI" id="CHEBI:29991"/>
        <dbReference type="EC" id="2.6.1.1"/>
    </reaction>
</comment>
<evidence type="ECO:0000256" key="4">
    <source>
        <dbReference type="ARBA" id="ARBA00022576"/>
    </source>
</evidence>
<keyword evidence="6" id="KW-0663">Pyridoxal phosphate</keyword>
<proteinExistence type="inferred from homology"/>
<dbReference type="Proteomes" id="UP001162131">
    <property type="component" value="Unassembled WGS sequence"/>
</dbReference>
<dbReference type="PROSITE" id="PS00105">
    <property type="entry name" value="AA_TRANSFER_CLASS_1"/>
    <property type="match status" value="1"/>
</dbReference>
<dbReference type="PANTHER" id="PTHR11879">
    <property type="entry name" value="ASPARTATE AMINOTRANSFERASE"/>
    <property type="match status" value="1"/>
</dbReference>
<evidence type="ECO:0000256" key="3">
    <source>
        <dbReference type="ARBA" id="ARBA00011738"/>
    </source>
</evidence>
<comment type="miscellaneous">
    <text evidence="8">In eukaryotes there are cytoplasmic, mitochondrial and chloroplastic isozymes.</text>
</comment>
<organism evidence="10 11">
    <name type="scientific">Blepharisma stoltei</name>
    <dbReference type="NCBI Taxonomy" id="1481888"/>
    <lineage>
        <taxon>Eukaryota</taxon>
        <taxon>Sar</taxon>
        <taxon>Alveolata</taxon>
        <taxon>Ciliophora</taxon>
        <taxon>Postciliodesmatophora</taxon>
        <taxon>Heterotrichea</taxon>
        <taxon>Heterotrichida</taxon>
        <taxon>Blepharismidae</taxon>
        <taxon>Blepharisma</taxon>
    </lineage>
</organism>